<gene>
    <name evidence="2" type="ORF">ACE1B6_16955</name>
</gene>
<sequence length="120" mass="14119">MTGIKREITPDPRISLFDRHLPDTNQVRRLLKKEGKAHVFKDRITMEMVIKSIKERGERTGIEDENDDYERYGLYFSEPIGYQIRADGSNIPLDYAEIKIIKGTDLYHVIPRTRPRRTSQ</sequence>
<evidence type="ECO:0000259" key="1">
    <source>
        <dbReference type="Pfam" id="PF22319"/>
    </source>
</evidence>
<protein>
    <recommendedName>
        <fullName evidence="1">DUF6972 domain-containing protein</fullName>
    </recommendedName>
</protein>
<reference evidence="2 3" key="1">
    <citation type="submission" date="2024-09" db="EMBL/GenBank/DDBJ databases">
        <title>Floridaenema gen nov. (Aerosakkonemataceae, Aerosakkonematales ord. nov., Cyanobacteria) from benthic tropical and subtropical fresh waters, with the description of four new species.</title>
        <authorList>
            <person name="Moretto J.A."/>
            <person name="Berthold D.E."/>
            <person name="Lefler F.W."/>
            <person name="Huang I.-S."/>
            <person name="Laughinghouse H. IV."/>
        </authorList>
    </citation>
    <scope>NUCLEOTIDE SEQUENCE [LARGE SCALE GENOMIC DNA]</scope>
    <source>
        <strain evidence="2 3">BLCC-F154</strain>
    </source>
</reference>
<comment type="caution">
    <text evidence="2">The sequence shown here is derived from an EMBL/GenBank/DDBJ whole genome shotgun (WGS) entry which is preliminary data.</text>
</comment>
<proteinExistence type="predicted"/>
<dbReference type="Proteomes" id="UP001576776">
    <property type="component" value="Unassembled WGS sequence"/>
</dbReference>
<evidence type="ECO:0000313" key="2">
    <source>
        <dbReference type="EMBL" id="MFB2936940.1"/>
    </source>
</evidence>
<accession>A0ABV4YDP7</accession>
<dbReference type="Pfam" id="PF22319">
    <property type="entry name" value="DUF6972"/>
    <property type="match status" value="1"/>
</dbReference>
<evidence type="ECO:0000313" key="3">
    <source>
        <dbReference type="Proteomes" id="UP001576776"/>
    </source>
</evidence>
<organism evidence="2 3">
    <name type="scientific">Floridaenema fluviatile BLCC-F154</name>
    <dbReference type="NCBI Taxonomy" id="3153640"/>
    <lineage>
        <taxon>Bacteria</taxon>
        <taxon>Bacillati</taxon>
        <taxon>Cyanobacteriota</taxon>
        <taxon>Cyanophyceae</taxon>
        <taxon>Oscillatoriophycideae</taxon>
        <taxon>Aerosakkonematales</taxon>
        <taxon>Aerosakkonemataceae</taxon>
        <taxon>Floridanema</taxon>
        <taxon>Floridanema fluviatile</taxon>
    </lineage>
</organism>
<dbReference type="EMBL" id="JBHFNS010000065">
    <property type="protein sequence ID" value="MFB2936940.1"/>
    <property type="molecule type" value="Genomic_DNA"/>
</dbReference>
<dbReference type="InterPro" id="IPR054245">
    <property type="entry name" value="DUF6972"/>
</dbReference>
<dbReference type="RefSeq" id="WP_413258435.1">
    <property type="nucleotide sequence ID" value="NZ_JBHFNS010000065.1"/>
</dbReference>
<feature type="domain" description="DUF6972" evidence="1">
    <location>
        <begin position="6"/>
        <end position="116"/>
    </location>
</feature>
<keyword evidence="3" id="KW-1185">Reference proteome</keyword>
<name>A0ABV4YDP7_9CYAN</name>